<evidence type="ECO:0000313" key="1">
    <source>
        <dbReference type="EMBL" id="RXM99740.1"/>
    </source>
</evidence>
<sequence length="142" mass="16497">MLKNVLESQLKFLERFVAVENRTAEAETHISCREDTMLKMKKYVHILQTQLQKMNMKLQDQGNRNRRINLSIVGVPEEAEGDNCSEFVKNFLCELYGKGKVVNKSTLEIEKEHRALVPKPRDGGKPRSVVVKLLRFPDKHKY</sequence>
<comment type="caution">
    <text evidence="1">The sequence shown here is derived from an EMBL/GenBank/DDBJ whole genome shotgun (WGS) entry which is preliminary data.</text>
</comment>
<protein>
    <recommendedName>
        <fullName evidence="3">LINE-1 type transposase domain-containing protein 1</fullName>
    </recommendedName>
</protein>
<dbReference type="Proteomes" id="UP000289886">
    <property type="component" value="Unassembled WGS sequence"/>
</dbReference>
<gene>
    <name evidence="1" type="ORF">EOD39_10818</name>
</gene>
<evidence type="ECO:0000313" key="2">
    <source>
        <dbReference type="Proteomes" id="UP000289886"/>
    </source>
</evidence>
<organism evidence="1 2">
    <name type="scientific">Acipenser ruthenus</name>
    <name type="common">Sterlet sturgeon</name>
    <dbReference type="NCBI Taxonomy" id="7906"/>
    <lineage>
        <taxon>Eukaryota</taxon>
        <taxon>Metazoa</taxon>
        <taxon>Chordata</taxon>
        <taxon>Craniata</taxon>
        <taxon>Vertebrata</taxon>
        <taxon>Euteleostomi</taxon>
        <taxon>Actinopterygii</taxon>
        <taxon>Chondrostei</taxon>
        <taxon>Acipenseriformes</taxon>
        <taxon>Acipenseridae</taxon>
        <taxon>Acipenser</taxon>
    </lineage>
</organism>
<dbReference type="AlphaFoldDB" id="A0A662YSS3"/>
<dbReference type="EMBL" id="SCEB01000305">
    <property type="protein sequence ID" value="RXM99740.1"/>
    <property type="molecule type" value="Genomic_DNA"/>
</dbReference>
<keyword evidence="2" id="KW-1185">Reference proteome</keyword>
<name>A0A662YSS3_ACIRT</name>
<dbReference type="Gene3D" id="3.30.70.1820">
    <property type="entry name" value="L1 transposable element, RRM domain"/>
    <property type="match status" value="1"/>
</dbReference>
<reference evidence="1 2" key="1">
    <citation type="submission" date="2019-01" db="EMBL/GenBank/DDBJ databases">
        <title>Draft Genome and Complete Hox-Cluster Characterization of the Sterlet Sturgeon (Acipenser ruthenus).</title>
        <authorList>
            <person name="Wei Q."/>
        </authorList>
    </citation>
    <scope>NUCLEOTIDE SEQUENCE [LARGE SCALE GENOMIC DNA]</scope>
    <source>
        <strain evidence="1">WHYD16114868_AA</strain>
        <tissue evidence="1">Blood</tissue>
    </source>
</reference>
<dbReference type="InterPro" id="IPR004244">
    <property type="entry name" value="Transposase_22"/>
</dbReference>
<evidence type="ECO:0008006" key="3">
    <source>
        <dbReference type="Google" id="ProtNLM"/>
    </source>
</evidence>
<proteinExistence type="predicted"/>
<accession>A0A662YSS3</accession>
<dbReference type="PANTHER" id="PTHR11505">
    <property type="entry name" value="L1 TRANSPOSABLE ELEMENT-RELATED"/>
    <property type="match status" value="1"/>
</dbReference>